<evidence type="ECO:0008006" key="2">
    <source>
        <dbReference type="Google" id="ProtNLM"/>
    </source>
</evidence>
<protein>
    <recommendedName>
        <fullName evidence="2">Retrotransposon, putative, centromere-specific</fullName>
    </recommendedName>
</protein>
<reference evidence="1" key="1">
    <citation type="journal article" date="2004" name="Nat. Genet.">
        <title>Sequencing of a rice centromere uncovers active genes.</title>
        <authorList>
            <person name="Nagaki K."/>
            <person name="Cheng Z."/>
            <person name="Ouyang S."/>
            <person name="Talbert P.B."/>
            <person name="Kim M."/>
            <person name="Jones K.M."/>
            <person name="Henikoff S."/>
            <person name="Buell C.R."/>
            <person name="Jiang J."/>
        </authorList>
    </citation>
    <scope>NUCLEOTIDE SEQUENCE</scope>
</reference>
<dbReference type="AlphaFoldDB" id="Q6UUD1"/>
<dbReference type="EMBL" id="AY360390">
    <property type="protein sequence ID" value="AAQ56437.1"/>
    <property type="molecule type" value="Genomic_DNA"/>
</dbReference>
<evidence type="ECO:0000313" key="1">
    <source>
        <dbReference type="EMBL" id="AAQ56437.1"/>
    </source>
</evidence>
<proteinExistence type="predicted"/>
<gene>
    <name evidence="1" type="ORF">OSJNBa0074N12.4</name>
</gene>
<name>Q6UUD1_ORYSJ</name>
<organism evidence="1">
    <name type="scientific">Oryza sativa subsp. japonica</name>
    <name type="common">Rice</name>
    <dbReference type="NCBI Taxonomy" id="39947"/>
    <lineage>
        <taxon>Eukaryota</taxon>
        <taxon>Viridiplantae</taxon>
        <taxon>Streptophyta</taxon>
        <taxon>Embryophyta</taxon>
        <taxon>Tracheophyta</taxon>
        <taxon>Spermatophyta</taxon>
        <taxon>Magnoliopsida</taxon>
        <taxon>Liliopsida</taxon>
        <taxon>Poales</taxon>
        <taxon>Poaceae</taxon>
        <taxon>BOP clade</taxon>
        <taxon>Oryzoideae</taxon>
        <taxon>Oryzeae</taxon>
        <taxon>Oryzinae</taxon>
        <taxon>Oryza</taxon>
        <taxon>Oryza sativa</taxon>
    </lineage>
</organism>
<sequence>MDTTVAHIMDQQEDIKIKSSKCWNPIRLPVTLSTSNGRQICKTNSVFSPNRVDLHQQDQQPTDSYLNSLKNRANNSLEFRVELKVHQSTYTFPVEIDN</sequence>
<accession>Q6UUD1</accession>